<dbReference type="EMBL" id="CM009292">
    <property type="protein sequence ID" value="PNT43565.1"/>
    <property type="molecule type" value="Genomic_DNA"/>
</dbReference>
<evidence type="ECO:0000313" key="3">
    <source>
        <dbReference type="Proteomes" id="UP000006729"/>
    </source>
</evidence>
<evidence type="ECO:0000313" key="2">
    <source>
        <dbReference type="EMBL" id="PNT43565.1"/>
    </source>
</evidence>
<dbReference type="InParanoid" id="A0A2K2B1B6"/>
<keyword evidence="3" id="KW-1185">Reference proteome</keyword>
<keyword evidence="1" id="KW-0472">Membrane</keyword>
<dbReference type="AlphaFoldDB" id="A0A2K2B1B6"/>
<protein>
    <submittedName>
        <fullName evidence="2">Uncharacterized protein</fullName>
    </submittedName>
</protein>
<sequence>MRWETSLPATFVSFYTMQFVVFWWPAHMLCRKVSMHFRIRTLPYNFFHEIPELNYTQDVFGSDLQEK</sequence>
<organism evidence="2 3">
    <name type="scientific">Populus trichocarpa</name>
    <name type="common">Western balsam poplar</name>
    <name type="synonym">Populus balsamifera subsp. trichocarpa</name>
    <dbReference type="NCBI Taxonomy" id="3694"/>
    <lineage>
        <taxon>Eukaryota</taxon>
        <taxon>Viridiplantae</taxon>
        <taxon>Streptophyta</taxon>
        <taxon>Embryophyta</taxon>
        <taxon>Tracheophyta</taxon>
        <taxon>Spermatophyta</taxon>
        <taxon>Magnoliopsida</taxon>
        <taxon>eudicotyledons</taxon>
        <taxon>Gunneridae</taxon>
        <taxon>Pentapetalae</taxon>
        <taxon>rosids</taxon>
        <taxon>fabids</taxon>
        <taxon>Malpighiales</taxon>
        <taxon>Salicaceae</taxon>
        <taxon>Saliceae</taxon>
        <taxon>Populus</taxon>
    </lineage>
</organism>
<name>A0A2K2B1B6_POPTR</name>
<feature type="transmembrane region" description="Helical" evidence="1">
    <location>
        <begin position="12"/>
        <end position="30"/>
    </location>
</feature>
<dbReference type="Proteomes" id="UP000006729">
    <property type="component" value="Chromosome 3"/>
</dbReference>
<keyword evidence="1" id="KW-0812">Transmembrane</keyword>
<evidence type="ECO:0000256" key="1">
    <source>
        <dbReference type="SAM" id="Phobius"/>
    </source>
</evidence>
<gene>
    <name evidence="2" type="ORF">POPTR_003G041200</name>
</gene>
<accession>A0A2K2B1B6</accession>
<keyword evidence="1" id="KW-1133">Transmembrane helix</keyword>
<proteinExistence type="predicted"/>
<reference evidence="2 3" key="1">
    <citation type="journal article" date="2006" name="Science">
        <title>The genome of black cottonwood, Populus trichocarpa (Torr. &amp; Gray).</title>
        <authorList>
            <person name="Tuskan G.A."/>
            <person name="Difazio S."/>
            <person name="Jansson S."/>
            <person name="Bohlmann J."/>
            <person name="Grigoriev I."/>
            <person name="Hellsten U."/>
            <person name="Putnam N."/>
            <person name="Ralph S."/>
            <person name="Rombauts S."/>
            <person name="Salamov A."/>
            <person name="Schein J."/>
            <person name="Sterck L."/>
            <person name="Aerts A."/>
            <person name="Bhalerao R.R."/>
            <person name="Bhalerao R.P."/>
            <person name="Blaudez D."/>
            <person name="Boerjan W."/>
            <person name="Brun A."/>
            <person name="Brunner A."/>
            <person name="Busov V."/>
            <person name="Campbell M."/>
            <person name="Carlson J."/>
            <person name="Chalot M."/>
            <person name="Chapman J."/>
            <person name="Chen G.L."/>
            <person name="Cooper D."/>
            <person name="Coutinho P.M."/>
            <person name="Couturier J."/>
            <person name="Covert S."/>
            <person name="Cronk Q."/>
            <person name="Cunningham R."/>
            <person name="Davis J."/>
            <person name="Degroeve S."/>
            <person name="Dejardin A."/>
            <person name="Depamphilis C."/>
            <person name="Detter J."/>
            <person name="Dirks B."/>
            <person name="Dubchak I."/>
            <person name="Duplessis S."/>
            <person name="Ehlting J."/>
            <person name="Ellis B."/>
            <person name="Gendler K."/>
            <person name="Goodstein D."/>
            <person name="Gribskov M."/>
            <person name="Grimwood J."/>
            <person name="Groover A."/>
            <person name="Gunter L."/>
            <person name="Hamberger B."/>
            <person name="Heinze B."/>
            <person name="Helariutta Y."/>
            <person name="Henrissat B."/>
            <person name="Holligan D."/>
            <person name="Holt R."/>
            <person name="Huang W."/>
            <person name="Islam-Faridi N."/>
            <person name="Jones S."/>
            <person name="Jones-Rhoades M."/>
            <person name="Jorgensen R."/>
            <person name="Joshi C."/>
            <person name="Kangasjarvi J."/>
            <person name="Karlsson J."/>
            <person name="Kelleher C."/>
            <person name="Kirkpatrick R."/>
            <person name="Kirst M."/>
            <person name="Kohler A."/>
            <person name="Kalluri U."/>
            <person name="Larimer F."/>
            <person name="Leebens-Mack J."/>
            <person name="Leple J.C."/>
            <person name="Locascio P."/>
            <person name="Lou Y."/>
            <person name="Lucas S."/>
            <person name="Martin F."/>
            <person name="Montanini B."/>
            <person name="Napoli C."/>
            <person name="Nelson D.R."/>
            <person name="Nelson C."/>
            <person name="Nieminen K."/>
            <person name="Nilsson O."/>
            <person name="Pereda V."/>
            <person name="Peter G."/>
            <person name="Philippe R."/>
            <person name="Pilate G."/>
            <person name="Poliakov A."/>
            <person name="Razumovskaya J."/>
            <person name="Richardson P."/>
            <person name="Rinaldi C."/>
            <person name="Ritland K."/>
            <person name="Rouze P."/>
            <person name="Ryaboy D."/>
            <person name="Schmutz J."/>
            <person name="Schrader J."/>
            <person name="Segerman B."/>
            <person name="Shin H."/>
            <person name="Siddiqui A."/>
            <person name="Sterky F."/>
            <person name="Terry A."/>
            <person name="Tsai C.J."/>
            <person name="Uberbacher E."/>
            <person name="Unneberg P."/>
            <person name="Vahala J."/>
            <person name="Wall K."/>
            <person name="Wessler S."/>
            <person name="Yang G."/>
            <person name="Yin T."/>
            <person name="Douglas C."/>
            <person name="Marra M."/>
            <person name="Sandberg G."/>
            <person name="Van de Peer Y."/>
            <person name="Rokhsar D."/>
        </authorList>
    </citation>
    <scope>NUCLEOTIDE SEQUENCE [LARGE SCALE GENOMIC DNA]</scope>
    <source>
        <strain evidence="3">cv. Nisqually</strain>
    </source>
</reference>